<sequence>MIAMLRPESADCRVGTRSSSQPGQPTGQEGSFLRQRSTSFAPAAPTFSCPRTAFHNRPTLITSLFLRGMVAVGERAHRPGRHHRSSRTRSPGSSHARTGSRAHARHTSPSRGPRPNGEGPIMAENFTAVSSLHQFIAGPSPASQRLSWFSRAASHFRTVLHAVGSFPSCSDVSQQQVC</sequence>
<feature type="compositionally biased region" description="Polar residues" evidence="1">
    <location>
        <begin position="16"/>
        <end position="33"/>
    </location>
</feature>
<proteinExistence type="predicted"/>
<dbReference type="AlphaFoldDB" id="A0AA39U290"/>
<feature type="region of interest" description="Disordered" evidence="1">
    <location>
        <begin position="74"/>
        <end position="122"/>
    </location>
</feature>
<organism evidence="2 3">
    <name type="scientific">Immersiella caudata</name>
    <dbReference type="NCBI Taxonomy" id="314043"/>
    <lineage>
        <taxon>Eukaryota</taxon>
        <taxon>Fungi</taxon>
        <taxon>Dikarya</taxon>
        <taxon>Ascomycota</taxon>
        <taxon>Pezizomycotina</taxon>
        <taxon>Sordariomycetes</taxon>
        <taxon>Sordariomycetidae</taxon>
        <taxon>Sordariales</taxon>
        <taxon>Lasiosphaeriaceae</taxon>
        <taxon>Immersiella</taxon>
    </lineage>
</organism>
<feature type="compositionally biased region" description="Polar residues" evidence="1">
    <location>
        <begin position="88"/>
        <end position="97"/>
    </location>
</feature>
<reference evidence="2" key="1">
    <citation type="submission" date="2023-06" db="EMBL/GenBank/DDBJ databases">
        <title>Genome-scale phylogeny and comparative genomics of the fungal order Sordariales.</title>
        <authorList>
            <consortium name="Lawrence Berkeley National Laboratory"/>
            <person name="Hensen N."/>
            <person name="Bonometti L."/>
            <person name="Westerberg I."/>
            <person name="Brannstrom I.O."/>
            <person name="Guillou S."/>
            <person name="Cros-Aarteil S."/>
            <person name="Calhoun S."/>
            <person name="Haridas S."/>
            <person name="Kuo A."/>
            <person name="Mondo S."/>
            <person name="Pangilinan J."/>
            <person name="Riley R."/>
            <person name="Labutti K."/>
            <person name="Andreopoulos B."/>
            <person name="Lipzen A."/>
            <person name="Chen C."/>
            <person name="Yanf M."/>
            <person name="Daum C."/>
            <person name="Ng V."/>
            <person name="Clum A."/>
            <person name="Steindorff A."/>
            <person name="Ohm R."/>
            <person name="Martin F."/>
            <person name="Silar P."/>
            <person name="Natvig D."/>
            <person name="Lalanne C."/>
            <person name="Gautier V."/>
            <person name="Ament-Velasquez S.L."/>
            <person name="Kruys A."/>
            <person name="Hutchinson M.I."/>
            <person name="Powell A.J."/>
            <person name="Barry K."/>
            <person name="Miller A.N."/>
            <person name="Grigoriev I.V."/>
            <person name="Debuchy R."/>
            <person name="Gladieux P."/>
            <person name="Thoren M.H."/>
            <person name="Johannesson H."/>
        </authorList>
    </citation>
    <scope>NUCLEOTIDE SEQUENCE</scope>
    <source>
        <strain evidence="2">CBS 606.72</strain>
    </source>
</reference>
<accession>A0AA39U290</accession>
<keyword evidence="3" id="KW-1185">Reference proteome</keyword>
<evidence type="ECO:0000313" key="3">
    <source>
        <dbReference type="Proteomes" id="UP001175000"/>
    </source>
</evidence>
<evidence type="ECO:0000313" key="2">
    <source>
        <dbReference type="EMBL" id="KAK0610938.1"/>
    </source>
</evidence>
<feature type="region of interest" description="Disordered" evidence="1">
    <location>
        <begin position="1"/>
        <end position="33"/>
    </location>
</feature>
<evidence type="ECO:0000256" key="1">
    <source>
        <dbReference type="SAM" id="MobiDB-lite"/>
    </source>
</evidence>
<dbReference type="EMBL" id="JAULSU010000007">
    <property type="protein sequence ID" value="KAK0610938.1"/>
    <property type="molecule type" value="Genomic_DNA"/>
</dbReference>
<feature type="compositionally biased region" description="Basic residues" evidence="1">
    <location>
        <begin position="78"/>
        <end position="87"/>
    </location>
</feature>
<comment type="caution">
    <text evidence="2">The sequence shown here is derived from an EMBL/GenBank/DDBJ whole genome shotgun (WGS) entry which is preliminary data.</text>
</comment>
<feature type="compositionally biased region" description="Basic residues" evidence="1">
    <location>
        <begin position="98"/>
        <end position="108"/>
    </location>
</feature>
<gene>
    <name evidence="2" type="ORF">B0T14DRAFT_315955</name>
</gene>
<protein>
    <submittedName>
        <fullName evidence="2">Uncharacterized protein</fullName>
    </submittedName>
</protein>
<dbReference type="Proteomes" id="UP001175000">
    <property type="component" value="Unassembled WGS sequence"/>
</dbReference>
<name>A0AA39U290_9PEZI</name>